<protein>
    <submittedName>
        <fullName evidence="2">Uncharacterized protein</fullName>
    </submittedName>
</protein>
<gene>
    <name evidence="2" type="ORF">D3M59_07590</name>
</gene>
<evidence type="ECO:0000313" key="2">
    <source>
        <dbReference type="EMBL" id="RIX29165.1"/>
    </source>
</evidence>
<keyword evidence="1" id="KW-1133">Transmembrane helix</keyword>
<comment type="caution">
    <text evidence="2">The sequence shown here is derived from an EMBL/GenBank/DDBJ whole genome shotgun (WGS) entry which is preliminary data.</text>
</comment>
<evidence type="ECO:0000256" key="1">
    <source>
        <dbReference type="SAM" id="Phobius"/>
    </source>
</evidence>
<proteinExistence type="predicted"/>
<dbReference type="EMBL" id="QXTF01000002">
    <property type="protein sequence ID" value="RIX29165.1"/>
    <property type="molecule type" value="Genomic_DNA"/>
</dbReference>
<keyword evidence="3" id="KW-1185">Reference proteome</keyword>
<accession>A0A418PZK4</accession>
<keyword evidence="1" id="KW-0472">Membrane</keyword>
<reference evidence="2 3" key="1">
    <citation type="submission" date="2018-09" db="EMBL/GenBank/DDBJ databases">
        <title>Sphingomonas sp. DAC4.</title>
        <authorList>
            <person name="Seo T."/>
        </authorList>
    </citation>
    <scope>NUCLEOTIDE SEQUENCE [LARGE SCALE GENOMIC DNA]</scope>
    <source>
        <strain evidence="2 3">DAC4</strain>
    </source>
</reference>
<sequence length="84" mass="8919">MGDTSHAAGGNLGLSFCRIGSASIWAIYRRGTAVTGIEPLILLFSIGDATLVPVWILARFRRSDIRPILDGLGWQAARGVGPVI</sequence>
<keyword evidence="1" id="KW-0812">Transmembrane</keyword>
<organism evidence="2 3">
    <name type="scientific">Sphingomonas edaphi</name>
    <dbReference type="NCBI Taxonomy" id="2315689"/>
    <lineage>
        <taxon>Bacteria</taxon>
        <taxon>Pseudomonadati</taxon>
        <taxon>Pseudomonadota</taxon>
        <taxon>Alphaproteobacteria</taxon>
        <taxon>Sphingomonadales</taxon>
        <taxon>Sphingomonadaceae</taxon>
        <taxon>Sphingomonas</taxon>
    </lineage>
</organism>
<name>A0A418PZK4_9SPHN</name>
<feature type="transmembrane region" description="Helical" evidence="1">
    <location>
        <begin position="40"/>
        <end position="58"/>
    </location>
</feature>
<dbReference type="AlphaFoldDB" id="A0A418PZK4"/>
<evidence type="ECO:0000313" key="3">
    <source>
        <dbReference type="Proteomes" id="UP000285023"/>
    </source>
</evidence>
<dbReference type="Proteomes" id="UP000285023">
    <property type="component" value="Unassembled WGS sequence"/>
</dbReference>
<feature type="transmembrane region" description="Helical" evidence="1">
    <location>
        <begin position="12"/>
        <end position="28"/>
    </location>
</feature>